<reference evidence="1 2" key="1">
    <citation type="submission" date="2021-03" db="EMBL/GenBank/DDBJ databases">
        <title>Sequencing the genomes of 1000 actinobacteria strains.</title>
        <authorList>
            <person name="Klenk H.-P."/>
        </authorList>
    </citation>
    <scope>NUCLEOTIDE SEQUENCE [LARGE SCALE GENOMIC DNA]</scope>
    <source>
        <strain evidence="1 2">DSM 45510</strain>
    </source>
</reference>
<dbReference type="EMBL" id="JAGGMS010000001">
    <property type="protein sequence ID" value="MBP2182987.1"/>
    <property type="molecule type" value="Genomic_DNA"/>
</dbReference>
<accession>A0ABS4PU84</accession>
<keyword evidence="2" id="KW-1185">Reference proteome</keyword>
<dbReference type="InterPro" id="IPR022536">
    <property type="entry name" value="EspC"/>
</dbReference>
<comment type="caution">
    <text evidence="1">The sequence shown here is derived from an EMBL/GenBank/DDBJ whole genome shotgun (WGS) entry which is preliminary data.</text>
</comment>
<dbReference type="Proteomes" id="UP000741013">
    <property type="component" value="Unassembled WGS sequence"/>
</dbReference>
<proteinExistence type="predicted"/>
<sequence>MAYEVEPEDLIAHASHLDGITDRLNTALDAAHTVSMDDSAYGLLCSFLPPIVNPMEEKGIEALNAAVEGVTTTAGNVRTAADSYRETDRSHVKPLTQFRQDAEATKVVQLP</sequence>
<gene>
    <name evidence="1" type="ORF">JOM49_004513</name>
</gene>
<evidence type="ECO:0008006" key="3">
    <source>
        <dbReference type="Google" id="ProtNLM"/>
    </source>
</evidence>
<dbReference type="Pfam" id="PF10824">
    <property type="entry name" value="T7SS_ESX_EspC"/>
    <property type="match status" value="1"/>
</dbReference>
<dbReference type="RefSeq" id="WP_209666209.1">
    <property type="nucleotide sequence ID" value="NZ_JAGGMS010000001.1"/>
</dbReference>
<name>A0ABS4PU84_9PSEU</name>
<evidence type="ECO:0000313" key="1">
    <source>
        <dbReference type="EMBL" id="MBP2182987.1"/>
    </source>
</evidence>
<protein>
    <recommendedName>
        <fullName evidence="3">Excreted virulence factor EspC, type VII ESX diderm</fullName>
    </recommendedName>
</protein>
<evidence type="ECO:0000313" key="2">
    <source>
        <dbReference type="Proteomes" id="UP000741013"/>
    </source>
</evidence>
<organism evidence="1 2">
    <name type="scientific">Amycolatopsis magusensis</name>
    <dbReference type="NCBI Taxonomy" id="882444"/>
    <lineage>
        <taxon>Bacteria</taxon>
        <taxon>Bacillati</taxon>
        <taxon>Actinomycetota</taxon>
        <taxon>Actinomycetes</taxon>
        <taxon>Pseudonocardiales</taxon>
        <taxon>Pseudonocardiaceae</taxon>
        <taxon>Amycolatopsis</taxon>
    </lineage>
</organism>